<dbReference type="Pfam" id="PF01098">
    <property type="entry name" value="FTSW_RODA_SPOVE"/>
    <property type="match status" value="1"/>
</dbReference>
<evidence type="ECO:0000256" key="16">
    <source>
        <dbReference type="ARBA" id="ARBA00038053"/>
    </source>
</evidence>
<keyword evidence="11 22" id="KW-0472">Membrane</keyword>
<evidence type="ECO:0000256" key="5">
    <source>
        <dbReference type="ARBA" id="ARBA00022676"/>
    </source>
</evidence>
<evidence type="ECO:0000256" key="18">
    <source>
        <dbReference type="ARBA" id="ARBA00041418"/>
    </source>
</evidence>
<keyword evidence="13" id="KW-0961">Cell wall biogenesis/degradation</keyword>
<evidence type="ECO:0000313" key="23">
    <source>
        <dbReference type="EMBL" id="CAA9420618.1"/>
    </source>
</evidence>
<keyword evidence="10 22" id="KW-1133">Transmembrane helix</keyword>
<dbReference type="AlphaFoldDB" id="A0A6J4PSK4"/>
<evidence type="ECO:0000256" key="1">
    <source>
        <dbReference type="ARBA" id="ARBA00004651"/>
    </source>
</evidence>
<dbReference type="EC" id="2.4.99.28" evidence="19"/>
<evidence type="ECO:0000256" key="8">
    <source>
        <dbReference type="ARBA" id="ARBA00022960"/>
    </source>
</evidence>
<keyword evidence="7 22" id="KW-0812">Transmembrane</keyword>
<keyword evidence="12" id="KW-0131">Cell cycle</keyword>
<accession>A0A6J4PSK4</accession>
<feature type="transmembrane region" description="Helical" evidence="22">
    <location>
        <begin position="343"/>
        <end position="366"/>
    </location>
</feature>
<keyword evidence="8" id="KW-0133">Cell shape</keyword>
<feature type="transmembrane region" description="Helical" evidence="22">
    <location>
        <begin position="205"/>
        <end position="222"/>
    </location>
</feature>
<evidence type="ECO:0000256" key="13">
    <source>
        <dbReference type="ARBA" id="ARBA00023316"/>
    </source>
</evidence>
<comment type="catalytic activity">
    <reaction evidence="20">
        <text>[GlcNAc-(1-&gt;4)-Mur2Ac(oyl-L-Ala-gamma-D-Glu-L-Lys-D-Ala-D-Ala)](n)-di-trans,octa-cis-undecaprenyl diphosphate + beta-D-GlcNAc-(1-&gt;4)-Mur2Ac(oyl-L-Ala-gamma-D-Glu-L-Lys-D-Ala-D-Ala)-di-trans,octa-cis-undecaprenyl diphosphate = [GlcNAc-(1-&gt;4)-Mur2Ac(oyl-L-Ala-gamma-D-Glu-L-Lys-D-Ala-D-Ala)](n+1)-di-trans,octa-cis-undecaprenyl diphosphate + di-trans,octa-cis-undecaprenyl diphosphate + H(+)</text>
        <dbReference type="Rhea" id="RHEA:23708"/>
        <dbReference type="Rhea" id="RHEA-COMP:9602"/>
        <dbReference type="Rhea" id="RHEA-COMP:9603"/>
        <dbReference type="ChEBI" id="CHEBI:15378"/>
        <dbReference type="ChEBI" id="CHEBI:58405"/>
        <dbReference type="ChEBI" id="CHEBI:60033"/>
        <dbReference type="ChEBI" id="CHEBI:78435"/>
        <dbReference type="EC" id="2.4.99.28"/>
    </reaction>
</comment>
<evidence type="ECO:0000256" key="9">
    <source>
        <dbReference type="ARBA" id="ARBA00022984"/>
    </source>
</evidence>
<comment type="pathway">
    <text evidence="2">Cell wall biogenesis; peptidoglycan biosynthesis.</text>
</comment>
<dbReference type="GO" id="GO:0071555">
    <property type="term" value="P:cell wall organization"/>
    <property type="evidence" value="ECO:0007669"/>
    <property type="project" value="UniProtKB-KW"/>
</dbReference>
<dbReference type="GO" id="GO:0005886">
    <property type="term" value="C:plasma membrane"/>
    <property type="evidence" value="ECO:0007669"/>
    <property type="project" value="UniProtKB-SubCell"/>
</dbReference>
<feature type="transmembrane region" description="Helical" evidence="22">
    <location>
        <begin position="229"/>
        <end position="246"/>
    </location>
</feature>
<organism evidence="23">
    <name type="scientific">uncultured Quadrisphaera sp</name>
    <dbReference type="NCBI Taxonomy" id="904978"/>
    <lineage>
        <taxon>Bacteria</taxon>
        <taxon>Bacillati</taxon>
        <taxon>Actinomycetota</taxon>
        <taxon>Actinomycetes</taxon>
        <taxon>Kineosporiales</taxon>
        <taxon>Kineosporiaceae</taxon>
        <taxon>Quadrisphaera</taxon>
        <taxon>environmental samples</taxon>
    </lineage>
</organism>
<feature type="transmembrane region" description="Helical" evidence="22">
    <location>
        <begin position="89"/>
        <end position="110"/>
    </location>
</feature>
<evidence type="ECO:0000256" key="3">
    <source>
        <dbReference type="ARBA" id="ARBA00022475"/>
    </source>
</evidence>
<dbReference type="InterPro" id="IPR001182">
    <property type="entry name" value="FtsW/RodA"/>
</dbReference>
<keyword evidence="3" id="KW-1003">Cell membrane</keyword>
<evidence type="ECO:0000256" key="19">
    <source>
        <dbReference type="ARBA" id="ARBA00044770"/>
    </source>
</evidence>
<evidence type="ECO:0000256" key="20">
    <source>
        <dbReference type="ARBA" id="ARBA00049902"/>
    </source>
</evidence>
<gene>
    <name evidence="23" type="ORF">AVDCRST_MAG35-1963</name>
</gene>
<evidence type="ECO:0000256" key="6">
    <source>
        <dbReference type="ARBA" id="ARBA00022679"/>
    </source>
</evidence>
<dbReference type="GO" id="GO:0032153">
    <property type="term" value="C:cell division site"/>
    <property type="evidence" value="ECO:0007669"/>
    <property type="project" value="TreeGrafter"/>
</dbReference>
<name>A0A6J4PSK4_9ACTN</name>
<evidence type="ECO:0000256" key="14">
    <source>
        <dbReference type="ARBA" id="ARBA00032370"/>
    </source>
</evidence>
<dbReference type="PANTHER" id="PTHR30474">
    <property type="entry name" value="CELL CYCLE PROTEIN"/>
    <property type="match status" value="1"/>
</dbReference>
<dbReference type="GO" id="GO:0015648">
    <property type="term" value="F:lipid-linked peptidoglycan transporter activity"/>
    <property type="evidence" value="ECO:0007669"/>
    <property type="project" value="TreeGrafter"/>
</dbReference>
<feature type="transmembrane region" description="Helical" evidence="22">
    <location>
        <begin position="48"/>
        <end position="68"/>
    </location>
</feature>
<reference evidence="23" key="1">
    <citation type="submission" date="2020-02" db="EMBL/GenBank/DDBJ databases">
        <authorList>
            <person name="Meier V. D."/>
        </authorList>
    </citation>
    <scope>NUCLEOTIDE SEQUENCE</scope>
    <source>
        <strain evidence="23">AVDCRST_MAG35</strain>
    </source>
</reference>
<feature type="transmembrane region" description="Helical" evidence="22">
    <location>
        <begin position="181"/>
        <end position="199"/>
    </location>
</feature>
<dbReference type="GO" id="GO:0009252">
    <property type="term" value="P:peptidoglycan biosynthetic process"/>
    <property type="evidence" value="ECO:0007669"/>
    <property type="project" value="UniProtKB-KW"/>
</dbReference>
<comment type="similarity">
    <text evidence="16">Belongs to the SEDS family. FtsW subfamily.</text>
</comment>
<feature type="non-terminal residue" evidence="23">
    <location>
        <position position="425"/>
    </location>
</feature>
<dbReference type="InterPro" id="IPR013437">
    <property type="entry name" value="FtsW"/>
</dbReference>
<comment type="subcellular location">
    <subcellularLocation>
        <location evidence="1">Cell membrane</location>
        <topology evidence="1">Multi-pass membrane protein</topology>
    </subcellularLocation>
</comment>
<feature type="transmembrane region" description="Helical" evidence="22">
    <location>
        <begin position="116"/>
        <end position="137"/>
    </location>
</feature>
<dbReference type="GO" id="GO:0051301">
    <property type="term" value="P:cell division"/>
    <property type="evidence" value="ECO:0007669"/>
    <property type="project" value="UniProtKB-KW"/>
</dbReference>
<dbReference type="EMBL" id="CADCUY010000413">
    <property type="protein sequence ID" value="CAA9420618.1"/>
    <property type="molecule type" value="Genomic_DNA"/>
</dbReference>
<evidence type="ECO:0000256" key="11">
    <source>
        <dbReference type="ARBA" id="ARBA00023136"/>
    </source>
</evidence>
<evidence type="ECO:0000256" key="15">
    <source>
        <dbReference type="ARBA" id="ARBA00033270"/>
    </source>
</evidence>
<keyword evidence="6" id="KW-0808">Transferase</keyword>
<keyword evidence="5" id="KW-0328">Glycosyltransferase</keyword>
<evidence type="ECO:0000256" key="12">
    <source>
        <dbReference type="ARBA" id="ARBA00023306"/>
    </source>
</evidence>
<dbReference type="NCBIfam" id="TIGR02614">
    <property type="entry name" value="ftsW"/>
    <property type="match status" value="1"/>
</dbReference>
<evidence type="ECO:0000256" key="17">
    <source>
        <dbReference type="ARBA" id="ARBA00041185"/>
    </source>
</evidence>
<dbReference type="PROSITE" id="PS00428">
    <property type="entry name" value="FTSW_RODA_SPOVE"/>
    <property type="match status" value="1"/>
</dbReference>
<sequence>PAAPPRPRGAVPAPSPTLWRTLDARLGWLTGGPLPERFARWDTPATTYYVLQGAVTLLVLVGLVMVLSSSFVESIDDDRASYALAVKQAVFAAAGAVVLAVVSRVPIAWWRPALRLPALAVVGAAALQLLVFTPLGVEVGGNRNWIGVGGFTLQPSELVKLSAVLWCAAVLTHQRRHLHRLLPAVVPVAVGVGPGILLVLAGRDLGTSLVLGLVVAAALFVAGAPLRHLAALAVPVLLAVAALVVADPDRLGRFASFTGGHTDAEGVGWQSLHGLYALASGGLTGVGLGASREKWSWLPEAHNDFIFAIVGEELGLLGALSVLALFAVVAWSCARVVRASDDLFVKVLVGSVMAWVLGQAAINIAVVTGMAPVVGVPLPLISSGGSALLATMAALGLVLACVRSLPGASRALRARPGLVRRSLAV</sequence>
<proteinExistence type="inferred from homology"/>
<evidence type="ECO:0000256" key="2">
    <source>
        <dbReference type="ARBA" id="ARBA00004752"/>
    </source>
</evidence>
<evidence type="ECO:0000256" key="7">
    <source>
        <dbReference type="ARBA" id="ARBA00022692"/>
    </source>
</evidence>
<feature type="transmembrane region" description="Helical" evidence="22">
    <location>
        <begin position="386"/>
        <end position="405"/>
    </location>
</feature>
<keyword evidence="9" id="KW-0573">Peptidoglycan synthesis</keyword>
<comment type="function">
    <text evidence="21">Peptidoglycan polymerase that is essential for cell division.</text>
</comment>
<feature type="non-terminal residue" evidence="23">
    <location>
        <position position="1"/>
    </location>
</feature>
<dbReference type="GO" id="GO:0008955">
    <property type="term" value="F:peptidoglycan glycosyltransferase activity"/>
    <property type="evidence" value="ECO:0007669"/>
    <property type="project" value="UniProtKB-EC"/>
</dbReference>
<evidence type="ECO:0000256" key="10">
    <source>
        <dbReference type="ARBA" id="ARBA00022989"/>
    </source>
</evidence>
<dbReference type="PANTHER" id="PTHR30474:SF2">
    <property type="entry name" value="PEPTIDOGLYCAN GLYCOSYLTRANSFERASE FTSW-RELATED"/>
    <property type="match status" value="1"/>
</dbReference>
<feature type="transmembrane region" description="Helical" evidence="22">
    <location>
        <begin position="305"/>
        <end position="331"/>
    </location>
</feature>
<evidence type="ECO:0000256" key="22">
    <source>
        <dbReference type="SAM" id="Phobius"/>
    </source>
</evidence>
<keyword evidence="4 23" id="KW-0132">Cell division</keyword>
<evidence type="ECO:0000256" key="21">
    <source>
        <dbReference type="ARBA" id="ARBA00049966"/>
    </source>
</evidence>
<evidence type="ECO:0000256" key="4">
    <source>
        <dbReference type="ARBA" id="ARBA00022618"/>
    </source>
</evidence>
<dbReference type="InterPro" id="IPR018365">
    <property type="entry name" value="Cell_cycle_FtsW-rel_CS"/>
</dbReference>
<dbReference type="GO" id="GO:0008360">
    <property type="term" value="P:regulation of cell shape"/>
    <property type="evidence" value="ECO:0007669"/>
    <property type="project" value="UniProtKB-KW"/>
</dbReference>
<protein>
    <recommendedName>
        <fullName evidence="17">Probable peptidoglycan glycosyltransferase FtsW</fullName>
        <ecNumber evidence="19">2.4.99.28</ecNumber>
    </recommendedName>
    <alternativeName>
        <fullName evidence="18">Cell division protein FtsW</fullName>
    </alternativeName>
    <alternativeName>
        <fullName evidence="15">Cell wall polymerase</fullName>
    </alternativeName>
    <alternativeName>
        <fullName evidence="14">Peptidoglycan polymerase</fullName>
    </alternativeName>
</protein>